<dbReference type="PANTHER" id="PTHR23129">
    <property type="entry name" value="ACYL-COENZYME A DIPHOSPHATASE FITM2"/>
    <property type="match status" value="1"/>
</dbReference>
<dbReference type="RefSeq" id="XP_060123879.1">
    <property type="nucleotide sequence ID" value="XM_060267896.1"/>
</dbReference>
<proteinExistence type="predicted"/>
<evidence type="ECO:0000256" key="2">
    <source>
        <dbReference type="ARBA" id="ARBA00022692"/>
    </source>
</evidence>
<keyword evidence="6" id="KW-0443">Lipid metabolism</keyword>
<dbReference type="EMBL" id="CP119965">
    <property type="protein sequence ID" value="WFD40982.1"/>
    <property type="molecule type" value="Genomic_DNA"/>
</dbReference>
<comment type="subcellular location">
    <subcellularLocation>
        <location evidence="1">Endoplasmic reticulum membrane</location>
        <topology evidence="1">Multi-pass membrane protein</topology>
    </subcellularLocation>
</comment>
<evidence type="ECO:0000256" key="5">
    <source>
        <dbReference type="ARBA" id="ARBA00022989"/>
    </source>
</evidence>
<dbReference type="GO" id="GO:0010945">
    <property type="term" value="F:coenzyme A diphosphatase activity"/>
    <property type="evidence" value="ECO:0007669"/>
    <property type="project" value="InterPro"/>
</dbReference>
<keyword evidence="5 8" id="KW-1133">Transmembrane helix</keyword>
<organism evidence="9 10">
    <name type="scientific">Malassezia japonica</name>
    <dbReference type="NCBI Taxonomy" id="223818"/>
    <lineage>
        <taxon>Eukaryota</taxon>
        <taxon>Fungi</taxon>
        <taxon>Dikarya</taxon>
        <taxon>Basidiomycota</taxon>
        <taxon>Ustilaginomycotina</taxon>
        <taxon>Malasseziomycetes</taxon>
        <taxon>Malasseziales</taxon>
        <taxon>Malasseziaceae</taxon>
        <taxon>Malassezia</taxon>
    </lineage>
</organism>
<keyword evidence="9" id="KW-0808">Transferase</keyword>
<evidence type="ECO:0000256" key="3">
    <source>
        <dbReference type="ARBA" id="ARBA00022801"/>
    </source>
</evidence>
<evidence type="ECO:0000256" key="7">
    <source>
        <dbReference type="ARBA" id="ARBA00023136"/>
    </source>
</evidence>
<dbReference type="GO" id="GO:0003877">
    <property type="term" value="F:ATP:ADP adenylyltransferase activity"/>
    <property type="evidence" value="ECO:0007669"/>
    <property type="project" value="UniProtKB-EC"/>
</dbReference>
<evidence type="ECO:0000256" key="8">
    <source>
        <dbReference type="SAM" id="Phobius"/>
    </source>
</evidence>
<feature type="transmembrane region" description="Helical" evidence="8">
    <location>
        <begin position="20"/>
        <end position="41"/>
    </location>
</feature>
<evidence type="ECO:0000256" key="6">
    <source>
        <dbReference type="ARBA" id="ARBA00023098"/>
    </source>
</evidence>
<gene>
    <name evidence="9" type="ORF">MJAP1_003973</name>
</gene>
<dbReference type="InterPro" id="IPR019388">
    <property type="entry name" value="FIT"/>
</dbReference>
<dbReference type="Pfam" id="PF10261">
    <property type="entry name" value="FIT"/>
    <property type="match status" value="1"/>
</dbReference>
<feature type="transmembrane region" description="Helical" evidence="8">
    <location>
        <begin position="135"/>
        <end position="153"/>
    </location>
</feature>
<dbReference type="Proteomes" id="UP001217754">
    <property type="component" value="Chromosome 8"/>
</dbReference>
<evidence type="ECO:0000313" key="10">
    <source>
        <dbReference type="Proteomes" id="UP001217754"/>
    </source>
</evidence>
<sequence length="330" mass="36813">MRASVPAYTRLVETLRPHQYHLVFLLWIGGVLLGGTIYSHWYQTSAYNLQLSATRAMDYAAHRAMQHDAPSIFADRRNLFNVLFIKRAWFWNTLAVLLVACTLERGSGGLRGEVAQQVAPRPMRSASDALYTKTFWRWLEATIGWFFFSQWFFGPSLSERVMIASGGQCVVNSMSVDPALCHSHAALTHGAHPELFSQLPEPVQMLGKSHPLYANWHGGHDVSGHTFILVLGMLLVMETLIPYAPYILPQSSALRDSIPRSLYAAQNVFQLPGQRKANLAVLGFCVALLALWSSMLLATSLYFHHPGEKLTGFLSALAVWALMPKETVLA</sequence>
<dbReference type="AlphaFoldDB" id="A0AAF0F5K2"/>
<dbReference type="GeneID" id="85227624"/>
<dbReference type="GO" id="GO:0034389">
    <property type="term" value="P:lipid droplet organization"/>
    <property type="evidence" value="ECO:0007669"/>
    <property type="project" value="TreeGrafter"/>
</dbReference>
<keyword evidence="10" id="KW-1185">Reference proteome</keyword>
<reference evidence="9" key="1">
    <citation type="submission" date="2023-03" db="EMBL/GenBank/DDBJ databases">
        <title>Mating type loci evolution in Malassezia.</title>
        <authorList>
            <person name="Coelho M.A."/>
        </authorList>
    </citation>
    <scope>NUCLEOTIDE SEQUENCE</scope>
    <source>
        <strain evidence="9">CBS 9431</strain>
    </source>
</reference>
<dbReference type="EC" id="2.7.7.53" evidence="9"/>
<dbReference type="GO" id="GO:0008654">
    <property type="term" value="P:phospholipid biosynthetic process"/>
    <property type="evidence" value="ECO:0007669"/>
    <property type="project" value="TreeGrafter"/>
</dbReference>
<dbReference type="GO" id="GO:0019915">
    <property type="term" value="P:lipid storage"/>
    <property type="evidence" value="ECO:0007669"/>
    <property type="project" value="InterPro"/>
</dbReference>
<feature type="transmembrane region" description="Helical" evidence="8">
    <location>
        <begin position="226"/>
        <end position="248"/>
    </location>
</feature>
<dbReference type="GO" id="GO:0005789">
    <property type="term" value="C:endoplasmic reticulum membrane"/>
    <property type="evidence" value="ECO:0007669"/>
    <property type="project" value="UniProtKB-SubCell"/>
</dbReference>
<evidence type="ECO:0000256" key="1">
    <source>
        <dbReference type="ARBA" id="ARBA00004477"/>
    </source>
</evidence>
<keyword evidence="2 8" id="KW-0812">Transmembrane</keyword>
<dbReference type="PANTHER" id="PTHR23129:SF0">
    <property type="entry name" value="ACYL-COENZYME A DIPHOSPHATASE FITM2"/>
    <property type="match status" value="1"/>
</dbReference>
<keyword evidence="3" id="KW-0378">Hydrolase</keyword>
<feature type="transmembrane region" description="Helical" evidence="8">
    <location>
        <begin position="279"/>
        <end position="303"/>
    </location>
</feature>
<evidence type="ECO:0000313" key="9">
    <source>
        <dbReference type="EMBL" id="WFD40982.1"/>
    </source>
</evidence>
<keyword evidence="4" id="KW-0256">Endoplasmic reticulum</keyword>
<name>A0AAF0F5K2_9BASI</name>
<protein>
    <submittedName>
        <fullName evidence="9">ATP adenylyltransferase</fullName>
        <ecNumber evidence="9">2.7.7.53</ecNumber>
    </submittedName>
</protein>
<keyword evidence="9" id="KW-0548">Nucleotidyltransferase</keyword>
<evidence type="ECO:0000256" key="4">
    <source>
        <dbReference type="ARBA" id="ARBA00022824"/>
    </source>
</evidence>
<accession>A0AAF0F5K2</accession>
<keyword evidence="7 8" id="KW-0472">Membrane</keyword>